<organism evidence="1 2">
    <name type="scientific">Natrinema ejinorense</name>
    <dbReference type="NCBI Taxonomy" id="373386"/>
    <lineage>
        <taxon>Archaea</taxon>
        <taxon>Methanobacteriati</taxon>
        <taxon>Methanobacteriota</taxon>
        <taxon>Stenosarchaea group</taxon>
        <taxon>Halobacteria</taxon>
        <taxon>Halobacteriales</taxon>
        <taxon>Natrialbaceae</taxon>
        <taxon>Natrinema</taxon>
    </lineage>
</organism>
<dbReference type="EMBL" id="NXNI01000002">
    <property type="protein sequence ID" value="PCR88906.1"/>
    <property type="molecule type" value="Genomic_DNA"/>
</dbReference>
<protein>
    <submittedName>
        <fullName evidence="1">Uncharacterized protein</fullName>
    </submittedName>
</protein>
<dbReference type="Proteomes" id="UP000219689">
    <property type="component" value="Unassembled WGS sequence"/>
</dbReference>
<reference evidence="1 2" key="1">
    <citation type="submission" date="2017-09" db="EMBL/GenBank/DDBJ databases">
        <title>Genome sequences of Natrinema ejinorence JCM 13890T.</title>
        <authorList>
            <person name="Roh S.W."/>
            <person name="Kim Y.B."/>
            <person name="Kim J.Y."/>
        </authorList>
    </citation>
    <scope>NUCLEOTIDE SEQUENCE [LARGE SCALE GENOMIC DNA]</scope>
    <source>
        <strain evidence="1 2">JCM 13890</strain>
    </source>
</reference>
<sequence>MVAGTRLRIPCESFRFSLIDSNRDLCRSSFDYPIFVSSERLEIVFFVEDLFSIFVRNSDYEDM</sequence>
<evidence type="ECO:0000313" key="1">
    <source>
        <dbReference type="EMBL" id="PCR88906.1"/>
    </source>
</evidence>
<gene>
    <name evidence="1" type="ORF">CP557_20740</name>
</gene>
<accession>A0A2A5QPX1</accession>
<evidence type="ECO:0000313" key="2">
    <source>
        <dbReference type="Proteomes" id="UP000219689"/>
    </source>
</evidence>
<comment type="caution">
    <text evidence="1">The sequence shown here is derived from an EMBL/GenBank/DDBJ whole genome shotgun (WGS) entry which is preliminary data.</text>
</comment>
<dbReference type="AlphaFoldDB" id="A0A2A5QPX1"/>
<name>A0A2A5QPX1_9EURY</name>
<proteinExistence type="predicted"/>
<keyword evidence="2" id="KW-1185">Reference proteome</keyword>